<gene>
    <name evidence="6" type="ORF">A3770_16p76390</name>
</gene>
<keyword evidence="6" id="KW-0378">Hydrolase</keyword>
<dbReference type="PANTHER" id="PTHR12411">
    <property type="entry name" value="CYSTEINE PROTEASE FAMILY C1-RELATED"/>
    <property type="match status" value="1"/>
</dbReference>
<evidence type="ECO:0000313" key="6">
    <source>
        <dbReference type="EMBL" id="QDZ25121.1"/>
    </source>
</evidence>
<dbReference type="SMART" id="SM00848">
    <property type="entry name" value="Inhibitor_I29"/>
    <property type="match status" value="1"/>
</dbReference>
<dbReference type="InterPro" id="IPR013201">
    <property type="entry name" value="Prot_inhib_I29"/>
</dbReference>
<dbReference type="PROSITE" id="PS00639">
    <property type="entry name" value="THIOL_PROTEASE_HIS"/>
    <property type="match status" value="1"/>
</dbReference>
<feature type="chain" id="PRO_5023011111" evidence="3">
    <location>
        <begin position="24"/>
        <end position="392"/>
    </location>
</feature>
<dbReference type="InterPro" id="IPR013128">
    <property type="entry name" value="Peptidase_C1A"/>
</dbReference>
<dbReference type="EMBL" id="CP031049">
    <property type="protein sequence ID" value="QDZ25121.1"/>
    <property type="molecule type" value="Genomic_DNA"/>
</dbReference>
<dbReference type="GO" id="GO:0006508">
    <property type="term" value="P:proteolysis"/>
    <property type="evidence" value="ECO:0007669"/>
    <property type="project" value="UniProtKB-KW"/>
</dbReference>
<keyword evidence="2" id="KW-1015">Disulfide bond</keyword>
<dbReference type="InterPro" id="IPR039417">
    <property type="entry name" value="Peptidase_C1A_papain-like"/>
</dbReference>
<dbReference type="Proteomes" id="UP000316726">
    <property type="component" value="Chromosome 16"/>
</dbReference>
<dbReference type="InterPro" id="IPR000169">
    <property type="entry name" value="Pept_cys_AS"/>
</dbReference>
<evidence type="ECO:0000256" key="2">
    <source>
        <dbReference type="ARBA" id="ARBA00023157"/>
    </source>
</evidence>
<dbReference type="OrthoDB" id="10253408at2759"/>
<dbReference type="PROSITE" id="PS00139">
    <property type="entry name" value="THIOL_PROTEASE_CYS"/>
    <property type="match status" value="1"/>
</dbReference>
<dbReference type="CDD" id="cd02248">
    <property type="entry name" value="Peptidase_C1A"/>
    <property type="match status" value="1"/>
</dbReference>
<comment type="similarity">
    <text evidence="1">Belongs to the peptidase C1 family.</text>
</comment>
<keyword evidence="6" id="KW-0645">Protease</keyword>
<evidence type="ECO:0000259" key="5">
    <source>
        <dbReference type="SMART" id="SM00848"/>
    </source>
</evidence>
<proteinExistence type="inferred from homology"/>
<feature type="domain" description="Cathepsin propeptide inhibitor" evidence="5">
    <location>
        <begin position="49"/>
        <end position="109"/>
    </location>
</feature>
<reference evidence="6 7" key="1">
    <citation type="submission" date="2018-07" db="EMBL/GenBank/DDBJ databases">
        <title>The complete nuclear genome of the prasinophyte Chloropicon primus (CCMP1205).</title>
        <authorList>
            <person name="Pombert J.-F."/>
            <person name="Otis C."/>
            <person name="Turmel M."/>
            <person name="Lemieux C."/>
        </authorList>
    </citation>
    <scope>NUCLEOTIDE SEQUENCE [LARGE SCALE GENOMIC DNA]</scope>
    <source>
        <strain evidence="6 7">CCMP1205</strain>
    </source>
</reference>
<dbReference type="STRING" id="1764295.A0A5B8MXP6"/>
<dbReference type="InterPro" id="IPR025660">
    <property type="entry name" value="Pept_his_AS"/>
</dbReference>
<evidence type="ECO:0000256" key="3">
    <source>
        <dbReference type="SAM" id="SignalP"/>
    </source>
</evidence>
<dbReference type="AlphaFoldDB" id="A0A5B8MXP6"/>
<dbReference type="GO" id="GO:0008234">
    <property type="term" value="F:cysteine-type peptidase activity"/>
    <property type="evidence" value="ECO:0007669"/>
    <property type="project" value="InterPro"/>
</dbReference>
<dbReference type="PRINTS" id="PR00705">
    <property type="entry name" value="PAPAIN"/>
</dbReference>
<organism evidence="6 7">
    <name type="scientific">Chloropicon primus</name>
    <dbReference type="NCBI Taxonomy" id="1764295"/>
    <lineage>
        <taxon>Eukaryota</taxon>
        <taxon>Viridiplantae</taxon>
        <taxon>Chlorophyta</taxon>
        <taxon>Chloropicophyceae</taxon>
        <taxon>Chloropicales</taxon>
        <taxon>Chloropicaceae</taxon>
        <taxon>Chloropicon</taxon>
    </lineage>
</organism>
<accession>A0A5B8MXP6</accession>
<sequence>MTMRGTSVLTILAILAAATNVLASEGMEQRLKVEQAERELQDTDPVVLFNAFVDRHGKVYESEAEKARRYGIFRENLDKVKALNERREGDNDAVFGVSGPFSDMTAGEFKSKVLMKNLFEGEKPKPTHELEVSADVEDVPAEFDWTSHGAVTRVKQQGAVGTCWAFSAVGNIEGQLALSGGKLEDLAVEQVVDCDGTMFPKNDTGDCGLHGGYPAYAYDYVLRQGGIETDKDYPYCIGDLSCLPCPPSGSNATICGHGDCNKKDNCHFDDSKVATKLAGWAELAPGKNETIMTAQLYQQGPISIAIDARTLQFYMFGIVSPLFCSSNPNEADHAVLVTGYGTQKDVLGQETPFWDVKNSWGVLFGFDGYFKLRRFSNTCGVANFATTALINH</sequence>
<feature type="domain" description="Peptidase C1A papain C-terminal" evidence="4">
    <location>
        <begin position="139"/>
        <end position="389"/>
    </location>
</feature>
<evidence type="ECO:0000256" key="1">
    <source>
        <dbReference type="ARBA" id="ARBA00008455"/>
    </source>
</evidence>
<name>A0A5B8MXP6_9CHLO</name>
<dbReference type="InterPro" id="IPR038765">
    <property type="entry name" value="Papain-like_cys_pep_sf"/>
</dbReference>
<dbReference type="SUPFAM" id="SSF54001">
    <property type="entry name" value="Cysteine proteinases"/>
    <property type="match status" value="1"/>
</dbReference>
<dbReference type="Pfam" id="PF00112">
    <property type="entry name" value="Peptidase_C1"/>
    <property type="match status" value="1"/>
</dbReference>
<evidence type="ECO:0000313" key="7">
    <source>
        <dbReference type="Proteomes" id="UP000316726"/>
    </source>
</evidence>
<keyword evidence="7" id="KW-1185">Reference proteome</keyword>
<dbReference type="InterPro" id="IPR000668">
    <property type="entry name" value="Peptidase_C1A_C"/>
</dbReference>
<dbReference type="Gene3D" id="3.90.70.10">
    <property type="entry name" value="Cysteine proteinases"/>
    <property type="match status" value="1"/>
</dbReference>
<feature type="signal peptide" evidence="3">
    <location>
        <begin position="1"/>
        <end position="23"/>
    </location>
</feature>
<protein>
    <submittedName>
        <fullName evidence="6">Papain cysteine protease</fullName>
    </submittedName>
</protein>
<dbReference type="Pfam" id="PF08246">
    <property type="entry name" value="Inhibitor_I29"/>
    <property type="match status" value="1"/>
</dbReference>
<evidence type="ECO:0000259" key="4">
    <source>
        <dbReference type="SMART" id="SM00645"/>
    </source>
</evidence>
<dbReference type="SMART" id="SM00645">
    <property type="entry name" value="Pept_C1"/>
    <property type="match status" value="1"/>
</dbReference>
<keyword evidence="3" id="KW-0732">Signal</keyword>